<protein>
    <recommendedName>
        <fullName evidence="3">Phage tail assembly protein</fullName>
    </recommendedName>
</protein>
<reference evidence="1 2" key="1">
    <citation type="submission" date="2016-12" db="EMBL/GenBank/DDBJ databases">
        <title>The draft genome sequence of Actinophytocola sp. 11-183.</title>
        <authorList>
            <person name="Wang W."/>
            <person name="Yuan L."/>
        </authorList>
    </citation>
    <scope>NUCLEOTIDE SEQUENCE [LARGE SCALE GENOMIC DNA]</scope>
    <source>
        <strain evidence="1 2">11-183</strain>
    </source>
</reference>
<evidence type="ECO:0000313" key="2">
    <source>
        <dbReference type="Proteomes" id="UP000185596"/>
    </source>
</evidence>
<proteinExistence type="predicted"/>
<dbReference type="EMBL" id="MSIE01000033">
    <property type="protein sequence ID" value="OLF16066.1"/>
    <property type="molecule type" value="Genomic_DNA"/>
</dbReference>
<sequence length="129" mass="14004">MPQAEPGLRTEYPFTLPRGYVDEHGGVHREGVMRLATARDEITTQADQRAKQNPAYLTVLLLERTVTSLGSLPAVDTFVIENLFASDLAFMQDLYRRINADGHTEVAVSCPHCGNDFAVDVAGDAPGGS</sequence>
<keyword evidence="2" id="KW-1185">Reference proteome</keyword>
<accession>A0A1Q8CP11</accession>
<comment type="caution">
    <text evidence="1">The sequence shown here is derived from an EMBL/GenBank/DDBJ whole genome shotgun (WGS) entry which is preliminary data.</text>
</comment>
<dbReference type="Proteomes" id="UP000185596">
    <property type="component" value="Unassembled WGS sequence"/>
</dbReference>
<dbReference type="AlphaFoldDB" id="A0A1Q8CP11"/>
<evidence type="ECO:0000313" key="1">
    <source>
        <dbReference type="EMBL" id="OLF16066.1"/>
    </source>
</evidence>
<gene>
    <name evidence="1" type="ORF">BU204_18640</name>
</gene>
<organism evidence="1 2">
    <name type="scientific">Actinophytocola xanthii</name>
    <dbReference type="NCBI Taxonomy" id="1912961"/>
    <lineage>
        <taxon>Bacteria</taxon>
        <taxon>Bacillati</taxon>
        <taxon>Actinomycetota</taxon>
        <taxon>Actinomycetes</taxon>
        <taxon>Pseudonocardiales</taxon>
        <taxon>Pseudonocardiaceae</taxon>
    </lineage>
</organism>
<evidence type="ECO:0008006" key="3">
    <source>
        <dbReference type="Google" id="ProtNLM"/>
    </source>
</evidence>
<dbReference type="STRING" id="1912961.BU204_18640"/>
<dbReference type="OrthoDB" id="9802230at2"/>
<name>A0A1Q8CP11_9PSEU</name>